<feature type="chain" id="PRO_5047514618" evidence="1">
    <location>
        <begin position="26"/>
        <end position="559"/>
    </location>
</feature>
<evidence type="ECO:0000313" key="3">
    <source>
        <dbReference type="Proteomes" id="UP001642406"/>
    </source>
</evidence>
<feature type="signal peptide" evidence="1">
    <location>
        <begin position="1"/>
        <end position="25"/>
    </location>
</feature>
<keyword evidence="3" id="KW-1185">Reference proteome</keyword>
<dbReference type="PANTHER" id="PTHR40616:SF1">
    <property type="entry name" value="LINALOOL DEHYDRATASE_ISOMERASE DOMAIN-CONTAINING PROTEIN"/>
    <property type="match status" value="1"/>
</dbReference>
<dbReference type="PANTHER" id="PTHR40616">
    <property type="entry name" value="LINALOOL DEHYDRATASE_ISOMERASE DOMAIN-CONTAINING PROTEIN"/>
    <property type="match status" value="1"/>
</dbReference>
<comment type="caution">
    <text evidence="2">The sequence shown here is derived from an EMBL/GenBank/DDBJ whole genome shotgun (WGS) entry which is preliminary data.</text>
</comment>
<gene>
    <name evidence="2" type="ORF">SBRCBS47491_008053</name>
</gene>
<keyword evidence="1" id="KW-0732">Signal</keyword>
<name>A0ABP0CIN2_9PEZI</name>
<evidence type="ECO:0000256" key="1">
    <source>
        <dbReference type="SAM" id="SignalP"/>
    </source>
</evidence>
<accession>A0ABP0CIN2</accession>
<sequence>MRSNSLAASLAGLLALSLPAAQVAATKMTSHAHSMFHKEMKFLDNIYDPVAGYLYYFYYPLAAGPHETRSTVWYATGLLQRNEGNDTVNAIRIIKDVIANQEKNVSAQWYGDYTVYPEQPTVGSPSYAPVIYNSWDPNWRGFIGTTLMIIYEEFGSLIGKDVQDLILESLYNNTIGDSYRVGGVDGDNLYPSYSNPSLMRAVVTGWTGNHCNDSNMTAAGETYAQEIIDLFNMNDTLSEFNVPTYYGVSLNALTLWSKYMPETSVMRQNGPRMVGDIWTAFGDFYNAKLRNLAGPWDRSYGYDMNRYVAIMSLYIWSLVGREHVFSGAGTEDPWLLTHADDGEFIPIVATLSEYHKSLVPDAVFSQLKSFPANASRTVHRQAYTPPFDLEVRNITTWLTPDLQIGGDSYNQTVVGGASQDSTSFSPAVVHWHRNATALQDASVGYLSLHPSEMSMQASVAANSLNLTYPAGNASSVFTFVVSSNPLGGRRDVTGLADIDGINITVGAGSTVNPEPVVAFCGLVGGTCSLIHNFEFWNLTFTMPANSTALPQLNLNIQLP</sequence>
<evidence type="ECO:0000313" key="2">
    <source>
        <dbReference type="EMBL" id="CAK7231803.1"/>
    </source>
</evidence>
<proteinExistence type="predicted"/>
<dbReference type="Proteomes" id="UP001642406">
    <property type="component" value="Unassembled WGS sequence"/>
</dbReference>
<reference evidence="2 3" key="1">
    <citation type="submission" date="2024-01" db="EMBL/GenBank/DDBJ databases">
        <authorList>
            <person name="Allen C."/>
            <person name="Tagirdzhanova G."/>
        </authorList>
    </citation>
    <scope>NUCLEOTIDE SEQUENCE [LARGE SCALE GENOMIC DNA]</scope>
</reference>
<protein>
    <submittedName>
        <fullName evidence="2">Uncharacterized protein</fullName>
    </submittedName>
</protein>
<dbReference type="EMBL" id="CAWUHC010000098">
    <property type="protein sequence ID" value="CAK7231803.1"/>
    <property type="molecule type" value="Genomic_DNA"/>
</dbReference>
<organism evidence="2 3">
    <name type="scientific">Sporothrix bragantina</name>
    <dbReference type="NCBI Taxonomy" id="671064"/>
    <lineage>
        <taxon>Eukaryota</taxon>
        <taxon>Fungi</taxon>
        <taxon>Dikarya</taxon>
        <taxon>Ascomycota</taxon>
        <taxon>Pezizomycotina</taxon>
        <taxon>Sordariomycetes</taxon>
        <taxon>Sordariomycetidae</taxon>
        <taxon>Ophiostomatales</taxon>
        <taxon>Ophiostomataceae</taxon>
        <taxon>Sporothrix</taxon>
    </lineage>
</organism>